<keyword evidence="1" id="KW-0472">Membrane</keyword>
<feature type="transmembrane region" description="Helical" evidence="1">
    <location>
        <begin position="35"/>
        <end position="54"/>
    </location>
</feature>
<proteinExistence type="predicted"/>
<feature type="transmembrane region" description="Helical" evidence="1">
    <location>
        <begin position="207"/>
        <end position="226"/>
    </location>
</feature>
<dbReference type="InterPro" id="IPR037185">
    <property type="entry name" value="EmrE-like"/>
</dbReference>
<accession>A0ABV6RVH7</accession>
<gene>
    <name evidence="2" type="ORF">ACFFGH_21635</name>
</gene>
<organism evidence="2 3">
    <name type="scientific">Lysobacter korlensis</name>
    <dbReference type="NCBI Taxonomy" id="553636"/>
    <lineage>
        <taxon>Bacteria</taxon>
        <taxon>Pseudomonadati</taxon>
        <taxon>Pseudomonadota</taxon>
        <taxon>Gammaproteobacteria</taxon>
        <taxon>Lysobacterales</taxon>
        <taxon>Lysobacteraceae</taxon>
        <taxon>Lysobacter</taxon>
    </lineage>
</organism>
<feature type="transmembrane region" description="Helical" evidence="1">
    <location>
        <begin position="176"/>
        <end position="195"/>
    </location>
</feature>
<sequence length="278" mass="27228">MLAIVLATAAALCYGVSDFTGGVAAGRLDARVVALISQSLACVVALLLVVLPLAAREPSTADLIWATVAGIGSAAGNVLIYHGIAHHGATSVAPTSGIVAIAIPVAAGLMAGETLSPIAIVGLAAAVPAIWLVSSGGSHLRRDLRGVLIGAAAGAGFGLQFASLGQTSPGGGLVPLAASQGVSVLVLAAVVLTAVRPLRRPPRAAGIIAMAAGMAAGAATASFQTAVRIGDLTVVAVITSLYPAVTVVIAAIAARRWWTLREGLGLALSAAALVLIGL</sequence>
<evidence type="ECO:0000313" key="2">
    <source>
        <dbReference type="EMBL" id="MFC0680442.1"/>
    </source>
</evidence>
<keyword evidence="3" id="KW-1185">Reference proteome</keyword>
<feature type="transmembrane region" description="Helical" evidence="1">
    <location>
        <begin position="232"/>
        <end position="253"/>
    </location>
</feature>
<keyword evidence="1" id="KW-0812">Transmembrane</keyword>
<keyword evidence="1" id="KW-1133">Transmembrane helix</keyword>
<comment type="caution">
    <text evidence="2">The sequence shown here is derived from an EMBL/GenBank/DDBJ whole genome shotgun (WGS) entry which is preliminary data.</text>
</comment>
<dbReference type="EMBL" id="JBHLTG010000005">
    <property type="protein sequence ID" value="MFC0680442.1"/>
    <property type="molecule type" value="Genomic_DNA"/>
</dbReference>
<name>A0ABV6RVH7_9GAMM</name>
<feature type="transmembrane region" description="Helical" evidence="1">
    <location>
        <begin position="63"/>
        <end position="84"/>
    </location>
</feature>
<dbReference type="SUPFAM" id="SSF103481">
    <property type="entry name" value="Multidrug resistance efflux transporter EmrE"/>
    <property type="match status" value="2"/>
</dbReference>
<protein>
    <submittedName>
        <fullName evidence="2">EamA family transporter</fullName>
    </submittedName>
</protein>
<feature type="transmembrane region" description="Helical" evidence="1">
    <location>
        <begin position="114"/>
        <end position="134"/>
    </location>
</feature>
<evidence type="ECO:0000313" key="3">
    <source>
        <dbReference type="Proteomes" id="UP001589896"/>
    </source>
</evidence>
<evidence type="ECO:0000256" key="1">
    <source>
        <dbReference type="SAM" id="Phobius"/>
    </source>
</evidence>
<reference evidence="2 3" key="1">
    <citation type="submission" date="2024-09" db="EMBL/GenBank/DDBJ databases">
        <authorList>
            <person name="Sun Q."/>
            <person name="Mori K."/>
        </authorList>
    </citation>
    <scope>NUCLEOTIDE SEQUENCE [LARGE SCALE GENOMIC DNA]</scope>
    <source>
        <strain evidence="2 3">KCTC 23076</strain>
    </source>
</reference>
<dbReference type="Proteomes" id="UP001589896">
    <property type="component" value="Unassembled WGS sequence"/>
</dbReference>
<feature type="transmembrane region" description="Helical" evidence="1">
    <location>
        <begin position="146"/>
        <end position="164"/>
    </location>
</feature>